<keyword evidence="5" id="KW-0547">Nucleotide-binding</keyword>
<evidence type="ECO:0000313" key="9">
    <source>
        <dbReference type="EMBL" id="KUL98250.1"/>
    </source>
</evidence>
<dbReference type="PROSITE" id="PS00211">
    <property type="entry name" value="ABC_TRANSPORTER_1"/>
    <property type="match status" value="1"/>
</dbReference>
<gene>
    <name evidence="9" type="ORF">RO03_01575</name>
</gene>
<dbReference type="SMART" id="SM00382">
    <property type="entry name" value="AAA"/>
    <property type="match status" value="1"/>
</dbReference>
<dbReference type="PROSITE" id="PS50893">
    <property type="entry name" value="ABC_TRANSPORTER_2"/>
    <property type="match status" value="1"/>
</dbReference>
<protein>
    <submittedName>
        <fullName evidence="9">NAD+ synthetase</fullName>
    </submittedName>
</protein>
<proteinExistence type="inferred from homology"/>
<comment type="subcellular location">
    <subcellularLocation>
        <location evidence="1">Cell membrane</location>
        <topology evidence="1">Peripheral membrane protein</topology>
    </subcellularLocation>
</comment>
<evidence type="ECO:0000256" key="7">
    <source>
        <dbReference type="ARBA" id="ARBA00023136"/>
    </source>
</evidence>
<dbReference type="Proteomes" id="UP000054800">
    <property type="component" value="Unassembled WGS sequence"/>
</dbReference>
<comment type="caution">
    <text evidence="9">The sequence shown here is derived from an EMBL/GenBank/DDBJ whole genome shotgun (WGS) entry which is preliminary data.</text>
</comment>
<comment type="similarity">
    <text evidence="2">Belongs to the ABC transporter superfamily.</text>
</comment>
<keyword evidence="4" id="KW-1003">Cell membrane</keyword>
<dbReference type="SUPFAM" id="SSF52540">
    <property type="entry name" value="P-loop containing nucleoside triphosphate hydrolases"/>
    <property type="match status" value="1"/>
</dbReference>
<name>A0A101K6E3_FUSNC</name>
<evidence type="ECO:0000256" key="3">
    <source>
        <dbReference type="ARBA" id="ARBA00022448"/>
    </source>
</evidence>
<dbReference type="OrthoDB" id="9804819at2"/>
<dbReference type="PANTHER" id="PTHR43297:SF2">
    <property type="entry name" value="DIPEPTIDE TRANSPORT ATP-BINDING PROTEIN DPPD"/>
    <property type="match status" value="1"/>
</dbReference>
<keyword evidence="6" id="KW-0067">ATP-binding</keyword>
<evidence type="ECO:0000259" key="8">
    <source>
        <dbReference type="PROSITE" id="PS50893"/>
    </source>
</evidence>
<dbReference type="RefSeq" id="WP_059222431.1">
    <property type="nucleotide sequence ID" value="NZ_LMVH01000001.1"/>
</dbReference>
<reference evidence="9 10" key="1">
    <citation type="submission" date="2015-10" db="EMBL/GenBank/DDBJ databases">
        <authorList>
            <person name="Gilbert D.G."/>
        </authorList>
    </citation>
    <scope>NUCLEOTIDE SEQUENCE [LARGE SCALE GENOMIC DNA]</scope>
    <source>
        <strain evidence="9 10">ChDC F311</strain>
    </source>
</reference>
<organism evidence="9 10">
    <name type="scientific">Fusobacterium nucleatum subsp. nucleatum</name>
    <dbReference type="NCBI Taxonomy" id="76856"/>
    <lineage>
        <taxon>Bacteria</taxon>
        <taxon>Fusobacteriati</taxon>
        <taxon>Fusobacteriota</taxon>
        <taxon>Fusobacteriia</taxon>
        <taxon>Fusobacteriales</taxon>
        <taxon>Fusobacteriaceae</taxon>
        <taxon>Fusobacterium</taxon>
    </lineage>
</organism>
<evidence type="ECO:0000256" key="4">
    <source>
        <dbReference type="ARBA" id="ARBA00022475"/>
    </source>
</evidence>
<evidence type="ECO:0000256" key="1">
    <source>
        <dbReference type="ARBA" id="ARBA00004202"/>
    </source>
</evidence>
<dbReference type="InterPro" id="IPR050388">
    <property type="entry name" value="ABC_Ni/Peptide_Import"/>
</dbReference>
<dbReference type="Gene3D" id="3.40.50.300">
    <property type="entry name" value="P-loop containing nucleotide triphosphate hydrolases"/>
    <property type="match status" value="1"/>
</dbReference>
<dbReference type="InterPro" id="IPR017871">
    <property type="entry name" value="ABC_transporter-like_CS"/>
</dbReference>
<keyword evidence="3" id="KW-0813">Transport</keyword>
<dbReference type="EMBL" id="LMVH01000001">
    <property type="protein sequence ID" value="KUL98250.1"/>
    <property type="molecule type" value="Genomic_DNA"/>
</dbReference>
<keyword evidence="7" id="KW-0472">Membrane</keyword>
<dbReference type="GO" id="GO:0005886">
    <property type="term" value="C:plasma membrane"/>
    <property type="evidence" value="ECO:0007669"/>
    <property type="project" value="UniProtKB-SubCell"/>
</dbReference>
<evidence type="ECO:0000313" key="10">
    <source>
        <dbReference type="Proteomes" id="UP000054800"/>
    </source>
</evidence>
<dbReference type="Pfam" id="PF00005">
    <property type="entry name" value="ABC_tran"/>
    <property type="match status" value="1"/>
</dbReference>
<dbReference type="InterPro" id="IPR003439">
    <property type="entry name" value="ABC_transporter-like_ATP-bd"/>
</dbReference>
<evidence type="ECO:0000256" key="5">
    <source>
        <dbReference type="ARBA" id="ARBA00022741"/>
    </source>
</evidence>
<accession>A0A101K6E3</accession>
<dbReference type="InterPro" id="IPR003593">
    <property type="entry name" value="AAA+_ATPase"/>
</dbReference>
<dbReference type="AlphaFoldDB" id="A0A101K6E3"/>
<dbReference type="GO" id="GO:0005524">
    <property type="term" value="F:ATP binding"/>
    <property type="evidence" value="ECO:0007669"/>
    <property type="project" value="UniProtKB-KW"/>
</dbReference>
<sequence>MEILRVTNLTVKSEKTILKNISFSLELGKVLGIIGESGSGKTTLSKILLGLYDKKQLAVTGNILFNGIDLLNLKNKEKNPLLGKELTLIPQNPMTAFNPNIRIKKQIIDTIKINSKKEKSEILKEIKKFLKIVKLEETEKILNSYPFELSGGQLQRIMFALCLILNSKVIIMDEITSSIDIENRENIIFLIKRLEENNSSIIFITHDFRSLKEIADKVIIMKNGELIETISFHNNDNFKEEYTKKLIQASLLR</sequence>
<dbReference type="PANTHER" id="PTHR43297">
    <property type="entry name" value="OLIGOPEPTIDE TRANSPORT ATP-BINDING PROTEIN APPD"/>
    <property type="match status" value="1"/>
</dbReference>
<dbReference type="GO" id="GO:0016887">
    <property type="term" value="F:ATP hydrolysis activity"/>
    <property type="evidence" value="ECO:0007669"/>
    <property type="project" value="InterPro"/>
</dbReference>
<feature type="domain" description="ABC transporter" evidence="8">
    <location>
        <begin position="1"/>
        <end position="248"/>
    </location>
</feature>
<evidence type="ECO:0000256" key="6">
    <source>
        <dbReference type="ARBA" id="ARBA00022840"/>
    </source>
</evidence>
<dbReference type="InterPro" id="IPR027417">
    <property type="entry name" value="P-loop_NTPase"/>
</dbReference>
<evidence type="ECO:0000256" key="2">
    <source>
        <dbReference type="ARBA" id="ARBA00005417"/>
    </source>
</evidence>
<dbReference type="CDD" id="cd03257">
    <property type="entry name" value="ABC_NikE_OppD_transporters"/>
    <property type="match status" value="1"/>
</dbReference>